<sequence>DTFKNDSLYWSNKSTYEVENGLEGLTDKQTKLPSYWNTAFKKICLGMKVQRGTETDTKWILIDHEASSLFDVIAEDNFTATNITKSKWQSLIYGSSLQENCNIQGFNIRGRESRKMYIRIGLVANDENDCKTCNSCIGFGISIPGCYGLVHKKACGSIHACGNLQNNIAAFGYILVQ</sequence>
<name>A0A6S7IYS8_PARCT</name>
<comment type="caution">
    <text evidence="1">The sequence shown here is derived from an EMBL/GenBank/DDBJ whole genome shotgun (WGS) entry which is preliminary data.</text>
</comment>
<evidence type="ECO:0000313" key="2">
    <source>
        <dbReference type="Proteomes" id="UP001152795"/>
    </source>
</evidence>
<dbReference type="OrthoDB" id="5946752at2759"/>
<dbReference type="Proteomes" id="UP001152795">
    <property type="component" value="Unassembled WGS sequence"/>
</dbReference>
<dbReference type="EMBL" id="CACRXK020011765">
    <property type="protein sequence ID" value="CAB4022019.1"/>
    <property type="molecule type" value="Genomic_DNA"/>
</dbReference>
<proteinExistence type="predicted"/>
<reference evidence="1" key="1">
    <citation type="submission" date="2020-04" db="EMBL/GenBank/DDBJ databases">
        <authorList>
            <person name="Alioto T."/>
            <person name="Alioto T."/>
            <person name="Gomez Garrido J."/>
        </authorList>
    </citation>
    <scope>NUCLEOTIDE SEQUENCE</scope>
    <source>
        <strain evidence="1">A484AB</strain>
    </source>
</reference>
<gene>
    <name evidence="1" type="ORF">PACLA_8A062034</name>
</gene>
<evidence type="ECO:0000313" key="1">
    <source>
        <dbReference type="EMBL" id="CAB4022019.1"/>
    </source>
</evidence>
<dbReference type="AlphaFoldDB" id="A0A6S7IYS8"/>
<feature type="non-terminal residue" evidence="1">
    <location>
        <position position="1"/>
    </location>
</feature>
<organism evidence="1 2">
    <name type="scientific">Paramuricea clavata</name>
    <name type="common">Red gorgonian</name>
    <name type="synonym">Violescent sea-whip</name>
    <dbReference type="NCBI Taxonomy" id="317549"/>
    <lineage>
        <taxon>Eukaryota</taxon>
        <taxon>Metazoa</taxon>
        <taxon>Cnidaria</taxon>
        <taxon>Anthozoa</taxon>
        <taxon>Octocorallia</taxon>
        <taxon>Malacalcyonacea</taxon>
        <taxon>Plexauridae</taxon>
        <taxon>Paramuricea</taxon>
    </lineage>
</organism>
<accession>A0A6S7IYS8</accession>
<keyword evidence="2" id="KW-1185">Reference proteome</keyword>
<protein>
    <submittedName>
        <fullName evidence="1">Uncharacterized protein</fullName>
    </submittedName>
</protein>